<feature type="transmembrane region" description="Helical" evidence="1">
    <location>
        <begin position="183"/>
        <end position="203"/>
    </location>
</feature>
<feature type="transmembrane region" description="Helical" evidence="1">
    <location>
        <begin position="523"/>
        <end position="548"/>
    </location>
</feature>
<evidence type="ECO:0000313" key="3">
    <source>
        <dbReference type="RefSeq" id="XP_013392535.1"/>
    </source>
</evidence>
<keyword evidence="1" id="KW-0812">Transmembrane</keyword>
<dbReference type="GeneID" id="106160461"/>
<feature type="transmembrane region" description="Helical" evidence="1">
    <location>
        <begin position="12"/>
        <end position="31"/>
    </location>
</feature>
<feature type="transmembrane region" description="Helical" evidence="1">
    <location>
        <begin position="367"/>
        <end position="386"/>
    </location>
</feature>
<organism evidence="2 3">
    <name type="scientific">Lingula anatina</name>
    <name type="common">Brachiopod</name>
    <name type="synonym">Lingula unguis</name>
    <dbReference type="NCBI Taxonomy" id="7574"/>
    <lineage>
        <taxon>Eukaryota</taxon>
        <taxon>Metazoa</taxon>
        <taxon>Spiralia</taxon>
        <taxon>Lophotrochozoa</taxon>
        <taxon>Brachiopoda</taxon>
        <taxon>Linguliformea</taxon>
        <taxon>Lingulata</taxon>
        <taxon>Lingulida</taxon>
        <taxon>Linguloidea</taxon>
        <taxon>Lingulidae</taxon>
        <taxon>Lingula</taxon>
    </lineage>
</organism>
<feature type="transmembrane region" description="Helical" evidence="1">
    <location>
        <begin position="98"/>
        <end position="117"/>
    </location>
</feature>
<evidence type="ECO:0000313" key="2">
    <source>
        <dbReference type="Proteomes" id="UP000085678"/>
    </source>
</evidence>
<accession>A0A1S3I2N8</accession>
<feature type="transmembrane region" description="Helical" evidence="1">
    <location>
        <begin position="461"/>
        <end position="482"/>
    </location>
</feature>
<dbReference type="KEGG" id="lak:106160461"/>
<dbReference type="SUPFAM" id="SSF103473">
    <property type="entry name" value="MFS general substrate transporter"/>
    <property type="match status" value="3"/>
</dbReference>
<reference evidence="3" key="1">
    <citation type="submission" date="2025-08" db="UniProtKB">
        <authorList>
            <consortium name="RefSeq"/>
        </authorList>
    </citation>
    <scope>IDENTIFICATION</scope>
    <source>
        <tissue evidence="3">Gonads</tissue>
    </source>
</reference>
<dbReference type="Gene3D" id="1.20.1250.20">
    <property type="entry name" value="MFS general substrate transporter like domains"/>
    <property type="match status" value="1"/>
</dbReference>
<feature type="transmembrane region" description="Helical" evidence="1">
    <location>
        <begin position="317"/>
        <end position="337"/>
    </location>
</feature>
<feature type="transmembrane region" description="Helical" evidence="1">
    <location>
        <begin position="153"/>
        <end position="171"/>
    </location>
</feature>
<gene>
    <name evidence="3" type="primary">LOC106160461</name>
</gene>
<keyword evidence="1" id="KW-0472">Membrane</keyword>
<dbReference type="GO" id="GO:0022857">
    <property type="term" value="F:transmembrane transporter activity"/>
    <property type="evidence" value="ECO:0007669"/>
    <property type="project" value="InterPro"/>
</dbReference>
<dbReference type="InParanoid" id="A0A1S3I2N8"/>
<dbReference type="RefSeq" id="XP_013392535.1">
    <property type="nucleotide sequence ID" value="XM_013537081.1"/>
</dbReference>
<evidence type="ECO:0000256" key="1">
    <source>
        <dbReference type="SAM" id="Phobius"/>
    </source>
</evidence>
<dbReference type="PANTHER" id="PTHR11360:SF284">
    <property type="entry name" value="EG:103B4.3 PROTEIN-RELATED"/>
    <property type="match status" value="1"/>
</dbReference>
<keyword evidence="2" id="KW-1185">Reference proteome</keyword>
<proteinExistence type="predicted"/>
<dbReference type="InterPro" id="IPR036259">
    <property type="entry name" value="MFS_trans_sf"/>
</dbReference>
<sequence length="567" mass="61532">MCADPSLGWRWVFRLFAASYGSFGFLLLAVYSNPPLEQHGSGPDEKSIFIQKPPWSLRSKVFVHGIWAVAMCCNGFAFFLPMVILPKHLTDLGYREDDAVHVIAVLGIMGMTGQTFASLVGDYVKGNIMVANLGAALVLTPKRLIDLGYKEDDAVHVIAVFGIMGMTGQAFSSVVGDKVKGNIMVVILTVASVLTVNNIIAAYSTSLTAVYVYCAASGFFLGLYNGVYYAVNNEIMDGENVYTLFMTMRFSKGVGGTAGPYIAGMTVMGIEGSWGTTILCFQQDEEFPESSLALLGVSIFNAVDAKMCAATSLGWRWVFRLFAASYGSFGFLLLGLYCNDPLEQHEDGPDEKLIFIQKPSWSLRSKVFIHGIWAVAMCCEGFAFFLPMVIIPRHLTDVGYKEDDAVHVIAVLGIMGMTGQTFGSLVGDYVKGNIMVANLAEASVLTVNNIIAAYSTSLTAVYVYCAASGFFLGLYNAGHYAANNEIMDGENVNTLFMTMRFTGGVGGTAGPYIAGYIRDVTGSYYAVFLSIVSCYGVFVLATLLLICYKKWKVLKSLEGKKNINSFD</sequence>
<dbReference type="InterPro" id="IPR011701">
    <property type="entry name" value="MFS"/>
</dbReference>
<feature type="transmembrane region" description="Helical" evidence="1">
    <location>
        <begin position="494"/>
        <end position="517"/>
    </location>
</feature>
<dbReference type="Proteomes" id="UP000085678">
    <property type="component" value="Unplaced"/>
</dbReference>
<feature type="transmembrane region" description="Helical" evidence="1">
    <location>
        <begin position="61"/>
        <end position="86"/>
    </location>
</feature>
<feature type="transmembrane region" description="Helical" evidence="1">
    <location>
        <begin position="210"/>
        <end position="231"/>
    </location>
</feature>
<feature type="transmembrane region" description="Helical" evidence="1">
    <location>
        <begin position="406"/>
        <end position="427"/>
    </location>
</feature>
<name>A0A1S3I2N8_LINAN</name>
<protein>
    <submittedName>
        <fullName evidence="3">Monocarboxylate transporter 13-like</fullName>
    </submittedName>
</protein>
<dbReference type="InterPro" id="IPR050327">
    <property type="entry name" value="Proton-linked_MCT"/>
</dbReference>
<dbReference type="OrthoDB" id="10016898at2759"/>
<dbReference type="AlphaFoldDB" id="A0A1S3I2N8"/>
<dbReference type="Pfam" id="PF07690">
    <property type="entry name" value="MFS_1"/>
    <property type="match status" value="1"/>
</dbReference>
<dbReference type="PANTHER" id="PTHR11360">
    <property type="entry name" value="MONOCARBOXYLATE TRANSPORTER"/>
    <property type="match status" value="1"/>
</dbReference>
<keyword evidence="1" id="KW-1133">Transmembrane helix</keyword>